<evidence type="ECO:0008006" key="4">
    <source>
        <dbReference type="Google" id="ProtNLM"/>
    </source>
</evidence>
<organism evidence="2 3">
    <name type="scientific">Aspergillus sydowii CBS 593.65</name>
    <dbReference type="NCBI Taxonomy" id="1036612"/>
    <lineage>
        <taxon>Eukaryota</taxon>
        <taxon>Fungi</taxon>
        <taxon>Dikarya</taxon>
        <taxon>Ascomycota</taxon>
        <taxon>Pezizomycotina</taxon>
        <taxon>Eurotiomycetes</taxon>
        <taxon>Eurotiomycetidae</taxon>
        <taxon>Eurotiales</taxon>
        <taxon>Aspergillaceae</taxon>
        <taxon>Aspergillus</taxon>
        <taxon>Aspergillus subgen. Nidulantes</taxon>
    </lineage>
</organism>
<feature type="compositionally biased region" description="Low complexity" evidence="1">
    <location>
        <begin position="437"/>
        <end position="447"/>
    </location>
</feature>
<dbReference type="VEuPathDB" id="FungiDB:ASPSYDRAFT_26266"/>
<evidence type="ECO:0000313" key="2">
    <source>
        <dbReference type="EMBL" id="OJJ64256.1"/>
    </source>
</evidence>
<evidence type="ECO:0000256" key="1">
    <source>
        <dbReference type="SAM" id="MobiDB-lite"/>
    </source>
</evidence>
<sequence length="628" mass="69937">MSGVEIIGIVAAALQIAELGSRLSVKLYTHYHKAKDADRAIHGLSRDVALTCNVMRQLGESLREDADARLCSPEAFNTAQEVLDECQDVFNDIDDAINPREGRPMQSRLRRVTQKFSEARRDSYLDVLGSNLERLKSTMLLMLSVIIYAGQVRGKKESNVLVQQRELIQTLLAEKTANEQRCDLLSMSKSTQPGYEIQYYYHLMRAVLLDVDAVQYRLNINRYRRIRAGVERIHLSERPYLQTMNEQVFSEYFNDPLFAFAGPNTAPYGGKSEPASANIKLDVPEVSFYQGRRDQGSSHQDSSYIPSQLCIPPPPPRYVQQNSMIPLPPPPPPNVRSAISFEERARNMSLWPPPPPPPFRPPLFNAPTSATYIPMPAIFGPGVGVPFFAVDDGTEIPRKAPSSDAMHASLGPRPEFTSTSKRETQHTSDLIALREGASSASSTETTSRPTGTKVYNFDTGDNSPDSFTEDLDSWTVVGEPKPSTKKCILATVDCKTYQLIDITNVDSAKSLRRAICQACRVAESESCIFSTEIGQKEHIIELTDSKLNCLWREKADGAGSVKVFVQSDHKPSSQPRSRMVMDEKMLNSLDPRQAGIGADDNPRDLRGGIEDYILRWTVLSTDETTVPS</sequence>
<evidence type="ECO:0000313" key="3">
    <source>
        <dbReference type="Proteomes" id="UP000184356"/>
    </source>
</evidence>
<dbReference type="InterPro" id="IPR039327">
    <property type="entry name" value="CON7-like"/>
</dbReference>
<dbReference type="GeneID" id="63760334"/>
<dbReference type="AlphaFoldDB" id="A0A1L9TXU6"/>
<gene>
    <name evidence="2" type="ORF">ASPSYDRAFT_26266</name>
</gene>
<accession>A0A1L9TXU6</accession>
<name>A0A1L9TXU6_9EURO</name>
<feature type="region of interest" description="Disordered" evidence="1">
    <location>
        <begin position="396"/>
        <end position="462"/>
    </location>
</feature>
<keyword evidence="3" id="KW-1185">Reference proteome</keyword>
<dbReference type="RefSeq" id="XP_040708062.1">
    <property type="nucleotide sequence ID" value="XM_040844261.1"/>
</dbReference>
<dbReference type="PANTHER" id="PTHR36167">
    <property type="entry name" value="C2H2 FINGER DOMAIN TRANSCRIPTION FACTOR (EUROFUNG)-RELATED"/>
    <property type="match status" value="1"/>
</dbReference>
<reference evidence="3" key="1">
    <citation type="journal article" date="2017" name="Genome Biol.">
        <title>Comparative genomics reveals high biological diversity and specific adaptations in the industrially and medically important fungal genus Aspergillus.</title>
        <authorList>
            <person name="de Vries R.P."/>
            <person name="Riley R."/>
            <person name="Wiebenga A."/>
            <person name="Aguilar-Osorio G."/>
            <person name="Amillis S."/>
            <person name="Uchima C.A."/>
            <person name="Anderluh G."/>
            <person name="Asadollahi M."/>
            <person name="Askin M."/>
            <person name="Barry K."/>
            <person name="Battaglia E."/>
            <person name="Bayram O."/>
            <person name="Benocci T."/>
            <person name="Braus-Stromeyer S.A."/>
            <person name="Caldana C."/>
            <person name="Canovas D."/>
            <person name="Cerqueira G.C."/>
            <person name="Chen F."/>
            <person name="Chen W."/>
            <person name="Choi C."/>
            <person name="Clum A."/>
            <person name="Dos Santos R.A."/>
            <person name="Damasio A.R."/>
            <person name="Diallinas G."/>
            <person name="Emri T."/>
            <person name="Fekete E."/>
            <person name="Flipphi M."/>
            <person name="Freyberg S."/>
            <person name="Gallo A."/>
            <person name="Gournas C."/>
            <person name="Habgood R."/>
            <person name="Hainaut M."/>
            <person name="Harispe M.L."/>
            <person name="Henrissat B."/>
            <person name="Hilden K.S."/>
            <person name="Hope R."/>
            <person name="Hossain A."/>
            <person name="Karabika E."/>
            <person name="Karaffa L."/>
            <person name="Karanyi Z."/>
            <person name="Krasevec N."/>
            <person name="Kuo A."/>
            <person name="Kusch H."/>
            <person name="LaButti K."/>
            <person name="Lagendijk E.L."/>
            <person name="Lapidus A."/>
            <person name="Levasseur A."/>
            <person name="Lindquist E."/>
            <person name="Lipzen A."/>
            <person name="Logrieco A.F."/>
            <person name="MacCabe A."/>
            <person name="Maekelae M.R."/>
            <person name="Malavazi I."/>
            <person name="Melin P."/>
            <person name="Meyer V."/>
            <person name="Mielnichuk N."/>
            <person name="Miskei M."/>
            <person name="Molnar A.P."/>
            <person name="Mule G."/>
            <person name="Ngan C.Y."/>
            <person name="Orejas M."/>
            <person name="Orosz E."/>
            <person name="Ouedraogo J.P."/>
            <person name="Overkamp K.M."/>
            <person name="Park H.-S."/>
            <person name="Perrone G."/>
            <person name="Piumi F."/>
            <person name="Punt P.J."/>
            <person name="Ram A.F."/>
            <person name="Ramon A."/>
            <person name="Rauscher S."/>
            <person name="Record E."/>
            <person name="Riano-Pachon D.M."/>
            <person name="Robert V."/>
            <person name="Roehrig J."/>
            <person name="Ruller R."/>
            <person name="Salamov A."/>
            <person name="Salih N.S."/>
            <person name="Samson R.A."/>
            <person name="Sandor E."/>
            <person name="Sanguinetti M."/>
            <person name="Schuetze T."/>
            <person name="Sepcic K."/>
            <person name="Shelest E."/>
            <person name="Sherlock G."/>
            <person name="Sophianopoulou V."/>
            <person name="Squina F.M."/>
            <person name="Sun H."/>
            <person name="Susca A."/>
            <person name="Todd R.B."/>
            <person name="Tsang A."/>
            <person name="Unkles S.E."/>
            <person name="van de Wiele N."/>
            <person name="van Rossen-Uffink D."/>
            <person name="Oliveira J.V."/>
            <person name="Vesth T.C."/>
            <person name="Visser J."/>
            <person name="Yu J.-H."/>
            <person name="Zhou M."/>
            <person name="Andersen M.R."/>
            <person name="Archer D.B."/>
            <person name="Baker S.E."/>
            <person name="Benoit I."/>
            <person name="Brakhage A.A."/>
            <person name="Braus G.H."/>
            <person name="Fischer R."/>
            <person name="Frisvad J.C."/>
            <person name="Goldman G.H."/>
            <person name="Houbraken J."/>
            <person name="Oakley B."/>
            <person name="Pocsi I."/>
            <person name="Scazzocchio C."/>
            <person name="Seiboth B."/>
            <person name="vanKuyk P.A."/>
            <person name="Wortman J."/>
            <person name="Dyer P.S."/>
            <person name="Grigoriev I.V."/>
        </authorList>
    </citation>
    <scope>NUCLEOTIDE SEQUENCE [LARGE SCALE GENOMIC DNA]</scope>
    <source>
        <strain evidence="3">CBS 593.65</strain>
    </source>
</reference>
<proteinExistence type="predicted"/>
<protein>
    <recommendedName>
        <fullName evidence="4">Fungal N-terminal domain-containing protein</fullName>
    </recommendedName>
</protein>
<dbReference type="EMBL" id="KV878582">
    <property type="protein sequence ID" value="OJJ64256.1"/>
    <property type="molecule type" value="Genomic_DNA"/>
</dbReference>
<dbReference type="OrthoDB" id="5431013at2759"/>
<dbReference type="GO" id="GO:0006355">
    <property type="term" value="P:regulation of DNA-templated transcription"/>
    <property type="evidence" value="ECO:0007669"/>
    <property type="project" value="InterPro"/>
</dbReference>
<dbReference type="STRING" id="1036612.A0A1L9TXU6"/>
<dbReference type="PANTHER" id="PTHR36167:SF4">
    <property type="entry name" value="FUNGAL N-TERMINAL DOMAIN-CONTAINING PROTEIN"/>
    <property type="match status" value="1"/>
</dbReference>
<dbReference type="Proteomes" id="UP000184356">
    <property type="component" value="Unassembled WGS sequence"/>
</dbReference>